<evidence type="ECO:0000313" key="2">
    <source>
        <dbReference type="Proteomes" id="UP001339167"/>
    </source>
</evidence>
<dbReference type="RefSeq" id="WP_330088474.1">
    <property type="nucleotide sequence ID" value="NZ_JAUGZK010000010.1"/>
</dbReference>
<protein>
    <submittedName>
        <fullName evidence="1">Uncharacterized protein</fullName>
    </submittedName>
</protein>
<comment type="caution">
    <text evidence="1">The sequence shown here is derived from an EMBL/GenBank/DDBJ whole genome shotgun (WGS) entry which is preliminary data.</text>
</comment>
<dbReference type="EMBL" id="JAUGZK010000010">
    <property type="protein sequence ID" value="MEE2025153.1"/>
    <property type="molecule type" value="Genomic_DNA"/>
</dbReference>
<keyword evidence="2" id="KW-1185">Reference proteome</keyword>
<dbReference type="Proteomes" id="UP001339167">
    <property type="component" value="Unassembled WGS sequence"/>
</dbReference>
<accession>A0ABU7JHH6</accession>
<sequence length="125" mass="14071">MKTIDLPASINDQIQDVMMDVFDTLRASQSPEFNKDDFLSTKQHYLDAIRLLHTTNYLSEGNNPLLVAALKKEVETQVTDPLERLAYSLILQKHNLEQATSQENCNATFAIFVPVILGFMNDVAA</sequence>
<proteinExistence type="predicted"/>
<name>A0ABU7JHH6_9GAMM</name>
<evidence type="ECO:0000313" key="1">
    <source>
        <dbReference type="EMBL" id="MEE2025153.1"/>
    </source>
</evidence>
<organism evidence="1 2">
    <name type="scientific">Alkalimonas mucilaginosa</name>
    <dbReference type="NCBI Taxonomy" id="3057676"/>
    <lineage>
        <taxon>Bacteria</taxon>
        <taxon>Pseudomonadati</taxon>
        <taxon>Pseudomonadota</taxon>
        <taxon>Gammaproteobacteria</taxon>
        <taxon>Alkalimonas</taxon>
    </lineage>
</organism>
<gene>
    <name evidence="1" type="ORF">QWF21_12945</name>
</gene>
<reference evidence="1 2" key="1">
    <citation type="submission" date="2023-06" db="EMBL/GenBank/DDBJ databases">
        <title>Alkalimonas sp., MEB004 an alkaliphilic bacterium isolated from Lonar Lake, India.</title>
        <authorList>
            <person name="Joshi A."/>
            <person name="Thite S."/>
        </authorList>
    </citation>
    <scope>NUCLEOTIDE SEQUENCE [LARGE SCALE GENOMIC DNA]</scope>
    <source>
        <strain evidence="1 2">MEB004</strain>
    </source>
</reference>